<keyword evidence="3" id="KW-1185">Reference proteome</keyword>
<comment type="caution">
    <text evidence="2">The sequence shown here is derived from an EMBL/GenBank/DDBJ whole genome shotgun (WGS) entry which is preliminary data.</text>
</comment>
<keyword evidence="1" id="KW-0732">Signal</keyword>
<sequence length="104" mass="12018">MKEIFIGIFAGLLVSSTAVAGSEFDFDWNDKNDMRGAWEMCETTGFTEGDCPTVYTKCWQPPMIYKKKKKIRTYCKDDPKFSVSESDKDRYIQEGYRRAGAEQE</sequence>
<feature type="chain" id="PRO_5046974835" evidence="1">
    <location>
        <begin position="21"/>
        <end position="104"/>
    </location>
</feature>
<organism evidence="2 3">
    <name type="scientific">Pseudomonas nitroreducens</name>
    <dbReference type="NCBI Taxonomy" id="46680"/>
    <lineage>
        <taxon>Bacteria</taxon>
        <taxon>Pseudomonadati</taxon>
        <taxon>Pseudomonadota</taxon>
        <taxon>Gammaproteobacteria</taxon>
        <taxon>Pseudomonadales</taxon>
        <taxon>Pseudomonadaceae</taxon>
        <taxon>Pseudomonas</taxon>
    </lineage>
</organism>
<name>A0ABS0KUG6_PSENT</name>
<protein>
    <submittedName>
        <fullName evidence="2">Uncharacterized protein</fullName>
    </submittedName>
</protein>
<evidence type="ECO:0000313" key="2">
    <source>
        <dbReference type="EMBL" id="MBG6291653.1"/>
    </source>
</evidence>
<accession>A0ABS0KUG6</accession>
<proteinExistence type="predicted"/>
<dbReference type="RefSeq" id="WP_074974235.1">
    <property type="nucleotide sequence ID" value="NZ_JADTFC010000130.1"/>
</dbReference>
<feature type="signal peptide" evidence="1">
    <location>
        <begin position="1"/>
        <end position="20"/>
    </location>
</feature>
<evidence type="ECO:0000313" key="3">
    <source>
        <dbReference type="Proteomes" id="UP000608450"/>
    </source>
</evidence>
<evidence type="ECO:0000256" key="1">
    <source>
        <dbReference type="SAM" id="SignalP"/>
    </source>
</evidence>
<dbReference type="Proteomes" id="UP000608450">
    <property type="component" value="Unassembled WGS sequence"/>
</dbReference>
<gene>
    <name evidence="2" type="ORF">I5I61_29705</name>
</gene>
<dbReference type="EMBL" id="JADTFC010000130">
    <property type="protein sequence ID" value="MBG6291653.1"/>
    <property type="molecule type" value="Genomic_DNA"/>
</dbReference>
<reference evidence="2 3" key="1">
    <citation type="submission" date="2020-11" db="EMBL/GenBank/DDBJ databases">
        <title>Enhanced detection system for hospital associated transmission using whole genome sequencing surveillance.</title>
        <authorList>
            <person name="Harrison L.H."/>
            <person name="Van Tyne D."/>
            <person name="Marsh J.W."/>
            <person name="Griffith M.P."/>
            <person name="Snyder D.J."/>
            <person name="Cooper V.S."/>
            <person name="Mustapha M."/>
        </authorList>
    </citation>
    <scope>NUCLEOTIDE SEQUENCE [LARGE SCALE GENOMIC DNA]</scope>
    <source>
        <strain evidence="2 3">PSA00705</strain>
    </source>
</reference>